<dbReference type="InterPro" id="IPR027796">
    <property type="entry name" value="OTT_1508_deam-like"/>
</dbReference>
<dbReference type="EMBL" id="WTPW01002540">
    <property type="protein sequence ID" value="KAF0377836.1"/>
    <property type="molecule type" value="Genomic_DNA"/>
</dbReference>
<accession>A0A8H4A1V7</accession>
<dbReference type="OrthoDB" id="2419611at2759"/>
<name>A0A8H4A1V7_GIGMA</name>
<organism evidence="1 2">
    <name type="scientific">Gigaspora margarita</name>
    <dbReference type="NCBI Taxonomy" id="4874"/>
    <lineage>
        <taxon>Eukaryota</taxon>
        <taxon>Fungi</taxon>
        <taxon>Fungi incertae sedis</taxon>
        <taxon>Mucoromycota</taxon>
        <taxon>Glomeromycotina</taxon>
        <taxon>Glomeromycetes</taxon>
        <taxon>Diversisporales</taxon>
        <taxon>Gigasporaceae</taxon>
        <taxon>Gigaspora</taxon>
    </lineage>
</organism>
<proteinExistence type="predicted"/>
<dbReference type="Proteomes" id="UP000439903">
    <property type="component" value="Unassembled WGS sequence"/>
</dbReference>
<keyword evidence="2" id="KW-1185">Reference proteome</keyword>
<comment type="caution">
    <text evidence="1">The sequence shown here is derived from an EMBL/GenBank/DDBJ whole genome shotgun (WGS) entry which is preliminary data.</text>
</comment>
<evidence type="ECO:0000313" key="2">
    <source>
        <dbReference type="Proteomes" id="UP000439903"/>
    </source>
</evidence>
<protein>
    <submittedName>
        <fullName evidence="1">Uncharacterized protein</fullName>
    </submittedName>
</protein>
<dbReference type="Pfam" id="PF14441">
    <property type="entry name" value="OTT_1508_deam"/>
    <property type="match status" value="1"/>
</dbReference>
<dbReference type="AlphaFoldDB" id="A0A8H4A1V7"/>
<evidence type="ECO:0000313" key="1">
    <source>
        <dbReference type="EMBL" id="KAF0377836.1"/>
    </source>
</evidence>
<sequence length="379" mass="43959">MAKEKEFYSKLCVAGSIKFVVDEASEEDVSLSENDKFSCNLTTILARDREVVAANLSLLFNKCKVYIAKNGFWSKDDYDYVNKIKQILINVSKDAPMTFEDTVAREDMIDLYTTVMKYCSSKFIYRLDKLKKDVTGNEKNVYIGSFLDVAKSKIKGDIFEVTSRYLRHIKKVGSYYGSLVNITNCVRQEKYKTSFSCIDMYLLNPITADQVIFPWSDTVKKYIRDSKEYENFKEMCLEVRGIKRRLERIYGHGDAQLNREKSIHIYLHAELNVLVNVLNQDNERKFIAVSKRSCYLCDSYIKFVKNKGYNITVSGSHKKLYHGWKLPETFKKEFMLDTIYALDSIIEDEIEHHIDIIARSDSEAESCPGSERITAIKFV</sequence>
<gene>
    <name evidence="1" type="ORF">F8M41_012514</name>
</gene>
<reference evidence="1 2" key="1">
    <citation type="journal article" date="2019" name="Environ. Microbiol.">
        <title>At the nexus of three kingdoms: the genome of the mycorrhizal fungus Gigaspora margarita provides insights into plant, endobacterial and fungal interactions.</title>
        <authorList>
            <person name="Venice F."/>
            <person name="Ghignone S."/>
            <person name="Salvioli di Fossalunga A."/>
            <person name="Amselem J."/>
            <person name="Novero M."/>
            <person name="Xianan X."/>
            <person name="Sedzielewska Toro K."/>
            <person name="Morin E."/>
            <person name="Lipzen A."/>
            <person name="Grigoriev I.V."/>
            <person name="Henrissat B."/>
            <person name="Martin F.M."/>
            <person name="Bonfante P."/>
        </authorList>
    </citation>
    <scope>NUCLEOTIDE SEQUENCE [LARGE SCALE GENOMIC DNA]</scope>
    <source>
        <strain evidence="1 2">BEG34</strain>
    </source>
</reference>